<dbReference type="PANTHER" id="PTHR10948">
    <property type="entry name" value="TRANSPOSASE"/>
    <property type="match status" value="1"/>
</dbReference>
<dbReference type="Proteomes" id="UP000182835">
    <property type="component" value="Unassembled WGS sequence"/>
</dbReference>
<gene>
    <name evidence="3" type="ORF">RU96_GL001791</name>
</gene>
<dbReference type="GO" id="GO:0032196">
    <property type="term" value="P:transposition"/>
    <property type="evidence" value="ECO:0007669"/>
    <property type="project" value="TreeGrafter"/>
</dbReference>
<name>A0A1L8R1S6_9ENTE</name>
<evidence type="ECO:0000313" key="4">
    <source>
        <dbReference type="Proteomes" id="UP000182835"/>
    </source>
</evidence>
<feature type="domain" description="Transposase IS30-like HTH" evidence="2">
    <location>
        <begin position="3"/>
        <end position="45"/>
    </location>
</feature>
<dbReference type="AlphaFoldDB" id="A0A1L8R1S6"/>
<dbReference type="Gene3D" id="1.10.10.60">
    <property type="entry name" value="Homeodomain-like"/>
    <property type="match status" value="1"/>
</dbReference>
<organism evidence="3 4">
    <name type="scientific">Enterococcus canintestini</name>
    <dbReference type="NCBI Taxonomy" id="317010"/>
    <lineage>
        <taxon>Bacteria</taxon>
        <taxon>Bacillati</taxon>
        <taxon>Bacillota</taxon>
        <taxon>Bacilli</taxon>
        <taxon>Lactobacillales</taxon>
        <taxon>Enterococcaceae</taxon>
        <taxon>Enterococcus</taxon>
    </lineage>
</organism>
<evidence type="ECO:0000256" key="1">
    <source>
        <dbReference type="ARBA" id="ARBA00023172"/>
    </source>
</evidence>
<dbReference type="InterPro" id="IPR051917">
    <property type="entry name" value="Transposase-Integrase"/>
</dbReference>
<dbReference type="GO" id="GO:0005829">
    <property type="term" value="C:cytosol"/>
    <property type="evidence" value="ECO:0007669"/>
    <property type="project" value="TreeGrafter"/>
</dbReference>
<dbReference type="EMBL" id="JXKG01000038">
    <property type="protein sequence ID" value="OJG13729.1"/>
    <property type="molecule type" value="Genomic_DNA"/>
</dbReference>
<comment type="caution">
    <text evidence="3">The sequence shown here is derived from an EMBL/GenBank/DDBJ whole genome shotgun (WGS) entry which is preliminary data.</text>
</comment>
<evidence type="ECO:0000313" key="3">
    <source>
        <dbReference type="EMBL" id="OJG13729.1"/>
    </source>
</evidence>
<accession>A0A1L8R1S6</accession>
<dbReference type="SUPFAM" id="SSF46689">
    <property type="entry name" value="Homeodomain-like"/>
    <property type="match status" value="1"/>
</dbReference>
<dbReference type="Pfam" id="PF13936">
    <property type="entry name" value="HTH_38"/>
    <property type="match status" value="1"/>
</dbReference>
<proteinExistence type="predicted"/>
<sequence>MNYHHLNIEERIVILQLSVSGVSIREIAKQLDRSPSTISRELKRNSYKTEGNDSASPYNPAIAQKRYISNKSRCGRKAITEKAVLRYIKTKIEAHWSPEQIANRLTSDVKLPSTTTIYRMIHQNRSGNILMKDLRRKGHFLRPAETRGKFNDGGRSIKKRDKAVYKRIEIGHWEGDTIESGRRDHKRKSKCCFVTLVERKSRNT</sequence>
<dbReference type="GO" id="GO:0006310">
    <property type="term" value="P:DNA recombination"/>
    <property type="evidence" value="ECO:0007669"/>
    <property type="project" value="UniProtKB-KW"/>
</dbReference>
<dbReference type="PANTHER" id="PTHR10948:SF23">
    <property type="entry name" value="TRANSPOSASE INSI FOR INSERTION SEQUENCE ELEMENT IS30A-RELATED"/>
    <property type="match status" value="1"/>
</dbReference>
<dbReference type="InterPro" id="IPR053392">
    <property type="entry name" value="Transposase_IS30-like"/>
</dbReference>
<protein>
    <recommendedName>
        <fullName evidence="2">Transposase IS30-like HTH domain-containing protein</fullName>
    </recommendedName>
</protein>
<dbReference type="GO" id="GO:0004803">
    <property type="term" value="F:transposase activity"/>
    <property type="evidence" value="ECO:0007669"/>
    <property type="project" value="TreeGrafter"/>
</dbReference>
<evidence type="ECO:0000259" key="2">
    <source>
        <dbReference type="Pfam" id="PF13936"/>
    </source>
</evidence>
<dbReference type="STRING" id="317010.RU96_GL001791"/>
<reference evidence="3 4" key="1">
    <citation type="submission" date="2014-12" db="EMBL/GenBank/DDBJ databases">
        <title>Draft genome sequences of 29 type strains of Enterococci.</title>
        <authorList>
            <person name="Zhong Z."/>
            <person name="Sun Z."/>
            <person name="Liu W."/>
            <person name="Zhang W."/>
            <person name="Zhang H."/>
        </authorList>
    </citation>
    <scope>NUCLEOTIDE SEQUENCE [LARGE SCALE GENOMIC DNA]</scope>
    <source>
        <strain evidence="3 4">DSM 21207</strain>
    </source>
</reference>
<dbReference type="InterPro" id="IPR009057">
    <property type="entry name" value="Homeodomain-like_sf"/>
</dbReference>
<dbReference type="InterPro" id="IPR025246">
    <property type="entry name" value="IS30-like_HTH"/>
</dbReference>
<dbReference type="NCBIfam" id="NF033563">
    <property type="entry name" value="transpos_IS30"/>
    <property type="match status" value="1"/>
</dbReference>
<keyword evidence="1" id="KW-0233">DNA recombination</keyword>